<accession>A0A7S9L946</accession>
<dbReference type="AlphaFoldDB" id="A0A7S9L946"/>
<dbReference type="Proteomes" id="UP000594430">
    <property type="component" value="Chromosome"/>
</dbReference>
<dbReference type="GeneID" id="93440547"/>
<evidence type="ECO:0000313" key="1">
    <source>
        <dbReference type="EMBL" id="QPH49719.1"/>
    </source>
</evidence>
<proteinExistence type="predicted"/>
<name>A0A7S9L946_9PSED</name>
<organism evidence="1 2">
    <name type="scientific">Pseudomonas fulva</name>
    <dbReference type="NCBI Taxonomy" id="47880"/>
    <lineage>
        <taxon>Bacteria</taxon>
        <taxon>Pseudomonadati</taxon>
        <taxon>Pseudomonadota</taxon>
        <taxon>Gammaproteobacteria</taxon>
        <taxon>Pseudomonadales</taxon>
        <taxon>Pseudomonadaceae</taxon>
        <taxon>Pseudomonas</taxon>
    </lineage>
</organism>
<dbReference type="RefSeq" id="WP_154665194.1">
    <property type="nucleotide sequence ID" value="NZ_BQHM01000006.1"/>
</dbReference>
<protein>
    <submittedName>
        <fullName evidence="1">Uncharacterized protein</fullName>
    </submittedName>
</protein>
<reference evidence="1 2" key="1">
    <citation type="submission" date="2020-11" db="EMBL/GenBank/DDBJ databases">
        <title>Pseudomonas fulva producing VIM-24.</title>
        <authorList>
            <person name="Liu S."/>
        </authorList>
    </citation>
    <scope>NUCLEOTIDE SEQUENCE [LARGE SCALE GENOMIC DNA]</scope>
    <source>
        <strain evidence="1 2">ZDHY414</strain>
    </source>
</reference>
<sequence length="51" mass="5498">MGLTPMGYLKGVITPPPMAAAYSGTHRAPQQLVSRRVDHLAAVGLRIQELQ</sequence>
<gene>
    <name evidence="1" type="ORF">IZU98_03030</name>
</gene>
<evidence type="ECO:0000313" key="2">
    <source>
        <dbReference type="Proteomes" id="UP000594430"/>
    </source>
</evidence>
<dbReference type="EMBL" id="CP064946">
    <property type="protein sequence ID" value="QPH49719.1"/>
    <property type="molecule type" value="Genomic_DNA"/>
</dbReference>